<feature type="transmembrane region" description="Helical" evidence="1">
    <location>
        <begin position="44"/>
        <end position="64"/>
    </location>
</feature>
<accession>A0ABX0VDD5</accession>
<keyword evidence="1" id="KW-1133">Transmembrane helix</keyword>
<dbReference type="EMBL" id="JAATJS010000004">
    <property type="protein sequence ID" value="NIX77677.1"/>
    <property type="molecule type" value="Genomic_DNA"/>
</dbReference>
<dbReference type="Proteomes" id="UP000707352">
    <property type="component" value="Unassembled WGS sequence"/>
</dbReference>
<comment type="caution">
    <text evidence="2">The sequence shown here is derived from an EMBL/GenBank/DDBJ whole genome shotgun (WGS) entry which is preliminary data.</text>
</comment>
<keyword evidence="3" id="KW-1185">Reference proteome</keyword>
<keyword evidence="1" id="KW-0812">Transmembrane</keyword>
<evidence type="ECO:0000313" key="2">
    <source>
        <dbReference type="EMBL" id="NIX77677.1"/>
    </source>
</evidence>
<gene>
    <name evidence="2" type="ORF">HB375_13820</name>
</gene>
<name>A0ABX0VDD5_9HYPH</name>
<feature type="transmembrane region" description="Helical" evidence="1">
    <location>
        <begin position="6"/>
        <end position="32"/>
    </location>
</feature>
<evidence type="ECO:0000313" key="3">
    <source>
        <dbReference type="Proteomes" id="UP000707352"/>
    </source>
</evidence>
<protein>
    <submittedName>
        <fullName evidence="2">Uncharacterized protein</fullName>
    </submittedName>
</protein>
<keyword evidence="1" id="KW-0472">Membrane</keyword>
<reference evidence="2 3" key="1">
    <citation type="submission" date="2020-03" db="EMBL/GenBank/DDBJ databases">
        <title>The genome sequence of Microvirga sp. c23x22.</title>
        <authorList>
            <person name="Zhang X."/>
        </authorList>
    </citation>
    <scope>NUCLEOTIDE SEQUENCE [LARGE SCALE GENOMIC DNA]</scope>
    <source>
        <strain evidence="3">c23x22</strain>
    </source>
</reference>
<organism evidence="2 3">
    <name type="scientific">Microvirga terricola</name>
    <dbReference type="NCBI Taxonomy" id="2719797"/>
    <lineage>
        <taxon>Bacteria</taxon>
        <taxon>Pseudomonadati</taxon>
        <taxon>Pseudomonadota</taxon>
        <taxon>Alphaproteobacteria</taxon>
        <taxon>Hyphomicrobiales</taxon>
        <taxon>Methylobacteriaceae</taxon>
        <taxon>Microvirga</taxon>
    </lineage>
</organism>
<proteinExistence type="predicted"/>
<evidence type="ECO:0000256" key="1">
    <source>
        <dbReference type="SAM" id="Phobius"/>
    </source>
</evidence>
<sequence>MGKTLPLLTVLAILALLALLLVCFVIFLLHFIYRLWRRPQPGRAVRRTMIVIAGLLLVGVPYLLVQRYEHQLLLARVPAPLEVASVEYQLEESWGVGFMPGDNETGFVVYRLTNASAEWARNQGSRLGDMLPGGASRWHPTPVKNAHDNGWHPYDHDPQMMSAQRAEQHLPTIAEYLEKYGFTIPIESGRDSEADQSIQSEGSFYSYGRGGSVTIVDPIRGKVYFAYAG</sequence>